<name>A0A4Q8AGY1_9MICC</name>
<evidence type="ECO:0008006" key="4">
    <source>
        <dbReference type="Google" id="ProtNLM"/>
    </source>
</evidence>
<dbReference type="OrthoDB" id="3297477at2"/>
<accession>A0A4Q8AGY1</accession>
<comment type="caution">
    <text evidence="2">The sequence shown here is derived from an EMBL/GenBank/DDBJ whole genome shotgun (WGS) entry which is preliminary data.</text>
</comment>
<dbReference type="Proteomes" id="UP000292685">
    <property type="component" value="Unassembled WGS sequence"/>
</dbReference>
<evidence type="ECO:0000313" key="3">
    <source>
        <dbReference type="Proteomes" id="UP000292685"/>
    </source>
</evidence>
<keyword evidence="3" id="KW-1185">Reference proteome</keyword>
<feature type="transmembrane region" description="Helical" evidence="1">
    <location>
        <begin position="42"/>
        <end position="62"/>
    </location>
</feature>
<keyword evidence="1" id="KW-1133">Transmembrane helix</keyword>
<evidence type="ECO:0000313" key="2">
    <source>
        <dbReference type="EMBL" id="RZU63131.1"/>
    </source>
</evidence>
<feature type="transmembrane region" description="Helical" evidence="1">
    <location>
        <begin position="134"/>
        <end position="157"/>
    </location>
</feature>
<evidence type="ECO:0000256" key="1">
    <source>
        <dbReference type="SAM" id="Phobius"/>
    </source>
</evidence>
<reference evidence="2 3" key="1">
    <citation type="submission" date="2019-02" db="EMBL/GenBank/DDBJ databases">
        <title>Sequencing the genomes of 1000 actinobacteria strains.</title>
        <authorList>
            <person name="Klenk H.-P."/>
        </authorList>
    </citation>
    <scope>NUCLEOTIDE SEQUENCE [LARGE SCALE GENOMIC DNA]</scope>
    <source>
        <strain evidence="2 3">DSM 17364</strain>
    </source>
</reference>
<organism evidence="2 3">
    <name type="scientific">Zhihengliuella halotolerans</name>
    <dbReference type="NCBI Taxonomy" id="370736"/>
    <lineage>
        <taxon>Bacteria</taxon>
        <taxon>Bacillati</taxon>
        <taxon>Actinomycetota</taxon>
        <taxon>Actinomycetes</taxon>
        <taxon>Micrococcales</taxon>
        <taxon>Micrococcaceae</taxon>
        <taxon>Zhihengliuella</taxon>
    </lineage>
</organism>
<feature type="transmembrane region" description="Helical" evidence="1">
    <location>
        <begin position="206"/>
        <end position="225"/>
    </location>
</feature>
<dbReference type="EMBL" id="SHLA01000001">
    <property type="protein sequence ID" value="RZU63131.1"/>
    <property type="molecule type" value="Genomic_DNA"/>
</dbReference>
<gene>
    <name evidence="2" type="ORF">EV380_2740</name>
</gene>
<keyword evidence="1" id="KW-0472">Membrane</keyword>
<proteinExistence type="predicted"/>
<sequence>MTVTADKPLRNRDRGRGVAHPTSFLRVVRSETLKFLTIPSPLVLMLCTIVVMVGLAVLMAFLTGSMSEMAADDPEMAGVPTMTAAMTVFAGVGFAQLIVGSLGVIIGSSEFTTGMARTTFTAVPRRLSVLGAKIVVLAVAVAVVTAVGALISAASVWPIAESYELGFEMWDAESLQGLWTTTAYLAAVALIGLALGILLRNAAGGIVILAALLFVLPTVLTMVPSDLLNTMATYLPDAAYAAVSGTGLDPAEAEAMGMQPSLEPWQGWLTLGGWTLLPILAAGALLRHRDI</sequence>
<feature type="transmembrane region" description="Helical" evidence="1">
    <location>
        <begin position="265"/>
        <end position="286"/>
    </location>
</feature>
<dbReference type="AlphaFoldDB" id="A0A4Q8AGY1"/>
<protein>
    <recommendedName>
        <fullName evidence="4">ABC-2 type transport system permease protein</fullName>
    </recommendedName>
</protein>
<feature type="transmembrane region" description="Helical" evidence="1">
    <location>
        <begin position="177"/>
        <end position="199"/>
    </location>
</feature>
<keyword evidence="1" id="KW-0812">Transmembrane</keyword>
<dbReference type="RefSeq" id="WP_130451592.1">
    <property type="nucleotide sequence ID" value="NZ_SHLA01000001.1"/>
</dbReference>
<feature type="transmembrane region" description="Helical" evidence="1">
    <location>
        <begin position="82"/>
        <end position="107"/>
    </location>
</feature>